<dbReference type="EMBL" id="JAXUIC010000006">
    <property type="protein sequence ID" value="KAK4584558.1"/>
    <property type="molecule type" value="Genomic_DNA"/>
</dbReference>
<feature type="region of interest" description="Disordered" evidence="1">
    <location>
        <begin position="62"/>
        <end position="131"/>
    </location>
</feature>
<dbReference type="AlphaFoldDB" id="A0AAN7IK41"/>
<feature type="compositionally biased region" description="Low complexity" evidence="1">
    <location>
        <begin position="77"/>
        <end position="92"/>
    </location>
</feature>
<evidence type="ECO:0008006" key="5">
    <source>
        <dbReference type="Google" id="ProtNLM"/>
    </source>
</evidence>
<keyword evidence="2" id="KW-0732">Signal</keyword>
<name>A0AAN7IK41_QUERU</name>
<organism evidence="3 4">
    <name type="scientific">Quercus rubra</name>
    <name type="common">Northern red oak</name>
    <name type="synonym">Quercus borealis</name>
    <dbReference type="NCBI Taxonomy" id="3512"/>
    <lineage>
        <taxon>Eukaryota</taxon>
        <taxon>Viridiplantae</taxon>
        <taxon>Streptophyta</taxon>
        <taxon>Embryophyta</taxon>
        <taxon>Tracheophyta</taxon>
        <taxon>Spermatophyta</taxon>
        <taxon>Magnoliopsida</taxon>
        <taxon>eudicotyledons</taxon>
        <taxon>Gunneridae</taxon>
        <taxon>Pentapetalae</taxon>
        <taxon>rosids</taxon>
        <taxon>fabids</taxon>
        <taxon>Fagales</taxon>
        <taxon>Fagaceae</taxon>
        <taxon>Quercus</taxon>
    </lineage>
</organism>
<evidence type="ECO:0000313" key="3">
    <source>
        <dbReference type="EMBL" id="KAK4584558.1"/>
    </source>
</evidence>
<evidence type="ECO:0000313" key="4">
    <source>
        <dbReference type="Proteomes" id="UP001324115"/>
    </source>
</evidence>
<sequence length="131" mass="14147">MSELPFNSSSNLISALLILVFILSRQIQSIEGRHLREGKKSNESQTLQTQTKIYETETIKHGGVLHGDDDKSSEEITSVSTPTPPTVNVSQPQPLPPPNSGVGFRHLDSGPRNGVGHFIQNEGKFLGTSGA</sequence>
<protein>
    <recommendedName>
        <fullName evidence="5">Encoded peptide</fullName>
    </recommendedName>
</protein>
<gene>
    <name evidence="3" type="ORF">RGQ29_022323</name>
</gene>
<proteinExistence type="predicted"/>
<evidence type="ECO:0000256" key="2">
    <source>
        <dbReference type="SAM" id="SignalP"/>
    </source>
</evidence>
<feature type="compositionally biased region" description="Basic and acidic residues" evidence="1">
    <location>
        <begin position="62"/>
        <end position="74"/>
    </location>
</feature>
<dbReference type="Proteomes" id="UP001324115">
    <property type="component" value="Unassembled WGS sequence"/>
</dbReference>
<comment type="caution">
    <text evidence="3">The sequence shown here is derived from an EMBL/GenBank/DDBJ whole genome shotgun (WGS) entry which is preliminary data.</text>
</comment>
<feature type="chain" id="PRO_5043039292" description="Encoded peptide" evidence="2">
    <location>
        <begin position="33"/>
        <end position="131"/>
    </location>
</feature>
<accession>A0AAN7IK41</accession>
<evidence type="ECO:0000256" key="1">
    <source>
        <dbReference type="SAM" id="MobiDB-lite"/>
    </source>
</evidence>
<keyword evidence="4" id="KW-1185">Reference proteome</keyword>
<reference evidence="3 4" key="1">
    <citation type="journal article" date="2023" name="G3 (Bethesda)">
        <title>A haplotype-resolved chromosome-scale genome for Quercus rubra L. provides insights into the genetics of adaptive traits for red oak species.</title>
        <authorList>
            <person name="Kapoor B."/>
            <person name="Jenkins J."/>
            <person name="Schmutz J."/>
            <person name="Zhebentyayeva T."/>
            <person name="Kuelheim C."/>
            <person name="Coggeshall M."/>
            <person name="Heim C."/>
            <person name="Lasky J.R."/>
            <person name="Leites L."/>
            <person name="Islam-Faridi N."/>
            <person name="Romero-Severson J."/>
            <person name="DeLeo V.L."/>
            <person name="Lucas S.M."/>
            <person name="Lazic D."/>
            <person name="Gailing O."/>
            <person name="Carlson J."/>
            <person name="Staton M."/>
        </authorList>
    </citation>
    <scope>NUCLEOTIDE SEQUENCE [LARGE SCALE GENOMIC DNA]</scope>
    <source>
        <strain evidence="3">Pseudo-F2</strain>
    </source>
</reference>
<feature type="signal peptide" evidence="2">
    <location>
        <begin position="1"/>
        <end position="32"/>
    </location>
</feature>